<dbReference type="PROSITE" id="PS50968">
    <property type="entry name" value="BIOTINYL_LIPOYL"/>
    <property type="match status" value="1"/>
</dbReference>
<evidence type="ECO:0000256" key="3">
    <source>
        <dbReference type="ARBA" id="ARBA00022823"/>
    </source>
</evidence>
<dbReference type="RefSeq" id="WP_068882868.1">
    <property type="nucleotide sequence ID" value="NZ_LNTU01000034.1"/>
</dbReference>
<dbReference type="STRING" id="1494590.ATN84_14575"/>
<dbReference type="NCBIfam" id="NF011457">
    <property type="entry name" value="PRK14875.1"/>
    <property type="match status" value="1"/>
</dbReference>
<dbReference type="GO" id="GO:0045254">
    <property type="term" value="C:pyruvate dehydrogenase complex"/>
    <property type="evidence" value="ECO:0007669"/>
    <property type="project" value="InterPro"/>
</dbReference>
<dbReference type="OrthoDB" id="9804723at2"/>
<dbReference type="PRINTS" id="PR00111">
    <property type="entry name" value="ABHYDROLASE"/>
</dbReference>
<gene>
    <name evidence="7" type="ORF">ATN84_14575</name>
</gene>
<name>A0A135HSF7_9HYPH</name>
<keyword evidence="8" id="KW-1185">Reference proteome</keyword>
<dbReference type="InterPro" id="IPR000073">
    <property type="entry name" value="AB_hydrolase_1"/>
</dbReference>
<evidence type="ECO:0000259" key="6">
    <source>
        <dbReference type="PROSITE" id="PS51826"/>
    </source>
</evidence>
<dbReference type="SUPFAM" id="SSF53474">
    <property type="entry name" value="alpha/beta-Hydrolases"/>
    <property type="match status" value="1"/>
</dbReference>
<comment type="similarity">
    <text evidence="2">Belongs to the 2-oxoacid dehydrogenase family.</text>
</comment>
<dbReference type="Pfam" id="PF02817">
    <property type="entry name" value="E3_binding"/>
    <property type="match status" value="1"/>
</dbReference>
<dbReference type="CDD" id="cd06849">
    <property type="entry name" value="lipoyl_domain"/>
    <property type="match status" value="1"/>
</dbReference>
<evidence type="ECO:0000256" key="1">
    <source>
        <dbReference type="ARBA" id="ARBA00001938"/>
    </source>
</evidence>
<evidence type="ECO:0000256" key="2">
    <source>
        <dbReference type="ARBA" id="ARBA00007317"/>
    </source>
</evidence>
<dbReference type="Gene3D" id="3.40.50.1820">
    <property type="entry name" value="alpha/beta hydrolase"/>
    <property type="match status" value="1"/>
</dbReference>
<dbReference type="GO" id="GO:0016746">
    <property type="term" value="F:acyltransferase activity"/>
    <property type="evidence" value="ECO:0007669"/>
    <property type="project" value="InterPro"/>
</dbReference>
<dbReference type="GO" id="GO:0006086">
    <property type="term" value="P:pyruvate decarboxylation to acetyl-CoA"/>
    <property type="evidence" value="ECO:0007669"/>
    <property type="project" value="InterPro"/>
</dbReference>
<evidence type="ECO:0000256" key="4">
    <source>
        <dbReference type="SAM" id="MobiDB-lite"/>
    </source>
</evidence>
<dbReference type="PROSITE" id="PS00189">
    <property type="entry name" value="LIPOYL"/>
    <property type="match status" value="1"/>
</dbReference>
<evidence type="ECO:0000313" key="7">
    <source>
        <dbReference type="EMBL" id="KXF76126.1"/>
    </source>
</evidence>
<dbReference type="AlphaFoldDB" id="A0A135HSF7"/>
<evidence type="ECO:0000259" key="5">
    <source>
        <dbReference type="PROSITE" id="PS50968"/>
    </source>
</evidence>
<organism evidence="7 8">
    <name type="scientific">Paramesorhizobium deserti</name>
    <dbReference type="NCBI Taxonomy" id="1494590"/>
    <lineage>
        <taxon>Bacteria</taxon>
        <taxon>Pseudomonadati</taxon>
        <taxon>Pseudomonadota</taxon>
        <taxon>Alphaproteobacteria</taxon>
        <taxon>Hyphomicrobiales</taxon>
        <taxon>Phyllobacteriaceae</taxon>
        <taxon>Paramesorhizobium</taxon>
    </lineage>
</organism>
<dbReference type="EMBL" id="LNTU01000034">
    <property type="protein sequence ID" value="KXF76126.1"/>
    <property type="molecule type" value="Genomic_DNA"/>
</dbReference>
<dbReference type="InterPro" id="IPR029058">
    <property type="entry name" value="AB_hydrolase_fold"/>
</dbReference>
<dbReference type="InterPro" id="IPR011053">
    <property type="entry name" value="Single_hybrid_motif"/>
</dbReference>
<protein>
    <submittedName>
        <fullName evidence="7">Acetoin dehydrogenase</fullName>
    </submittedName>
</protein>
<dbReference type="InterPro" id="IPR000089">
    <property type="entry name" value="Biotin_lipoyl"/>
</dbReference>
<dbReference type="PANTHER" id="PTHR23151">
    <property type="entry name" value="DIHYDROLIPOAMIDE ACETYL/SUCCINYL-TRANSFERASE-RELATED"/>
    <property type="match status" value="1"/>
</dbReference>
<dbReference type="SUPFAM" id="SSF51230">
    <property type="entry name" value="Single hybrid motif"/>
    <property type="match status" value="1"/>
</dbReference>
<feature type="domain" description="Peripheral subunit-binding (PSBD)" evidence="6">
    <location>
        <begin position="149"/>
        <end position="186"/>
    </location>
</feature>
<keyword evidence="3" id="KW-0450">Lipoyl</keyword>
<feature type="compositionally biased region" description="Basic and acidic residues" evidence="4">
    <location>
        <begin position="132"/>
        <end position="148"/>
    </location>
</feature>
<dbReference type="PANTHER" id="PTHR23151:SF90">
    <property type="entry name" value="DIHYDROLIPOYLLYSINE-RESIDUE ACETYLTRANSFERASE COMPONENT OF PYRUVATE DEHYDROGENASE COMPLEX, MITOCHONDRIAL-RELATED"/>
    <property type="match status" value="1"/>
</dbReference>
<dbReference type="Pfam" id="PF00561">
    <property type="entry name" value="Abhydrolase_1"/>
    <property type="match status" value="1"/>
</dbReference>
<sequence>MPVEVILPKVDMDMETGRISRWYAKDGDAVTKGQLLFEIETDKAAMEVDAPASGTLRDISAAEGATVPVGQAVAWIFADGEEYTPTGKSDATPEATPKAAPAEMESAPHPYPLPAGGEREASASPPPSSPRSRGEDAGRQMRGNDEAPRATPLARRLAVKAGLQLADISGSGPKGRITRRDVEANIAVSSPMPAVKESLASTADAPLHAVWLRQGNDPSAMPLVLIHGFGADLNSWRPLFAGIQVDSPVLAVDLPGHGSSTRDIPENLDAVAEQVERTLSAHQIGPFVLVGHSFGGAVAATITDRGNADARALALISTAGLGPEINRAFLEGFVGARSEASLMPWLKQLVVDDSLLSKPFVNATLAQSADEGLRAAQKVIVDSYFADGTQTFDIRPALASLRIPVRVIFGAGDRIIPAAHVAGLPGEIATHIFAATGHMPQLERREQVLRIIQELARATA</sequence>
<dbReference type="InterPro" id="IPR036625">
    <property type="entry name" value="E3-bd_dom_sf"/>
</dbReference>
<reference evidence="7 8" key="1">
    <citation type="submission" date="2015-11" db="EMBL/GenBank/DDBJ databases">
        <title>Draft genome sequence of Paramesorhizobium deserti A-3-E, a strain highly resistant to diverse beta-lactam antibiotics.</title>
        <authorList>
            <person name="Lv R."/>
            <person name="Yang X."/>
            <person name="Fang N."/>
            <person name="Guo J."/>
            <person name="Luo X."/>
            <person name="Peng F."/>
            <person name="Yang R."/>
            <person name="Cui Y."/>
            <person name="Fang C."/>
            <person name="Song Y."/>
        </authorList>
    </citation>
    <scope>NUCLEOTIDE SEQUENCE [LARGE SCALE GENOMIC DNA]</scope>
    <source>
        <strain evidence="7 8">A-3-E</strain>
    </source>
</reference>
<feature type="region of interest" description="Disordered" evidence="4">
    <location>
        <begin position="84"/>
        <end position="151"/>
    </location>
</feature>
<accession>A0A135HSF7</accession>
<proteinExistence type="inferred from homology"/>
<comment type="caution">
    <text evidence="7">The sequence shown here is derived from an EMBL/GenBank/DDBJ whole genome shotgun (WGS) entry which is preliminary data.</text>
</comment>
<feature type="compositionally biased region" description="Low complexity" evidence="4">
    <location>
        <begin position="92"/>
        <end position="103"/>
    </location>
</feature>
<feature type="domain" description="Lipoyl-binding" evidence="5">
    <location>
        <begin position="2"/>
        <end position="80"/>
    </location>
</feature>
<dbReference type="PROSITE" id="PS51826">
    <property type="entry name" value="PSBD"/>
    <property type="match status" value="1"/>
</dbReference>
<evidence type="ECO:0000313" key="8">
    <source>
        <dbReference type="Proteomes" id="UP000070107"/>
    </source>
</evidence>
<dbReference type="Proteomes" id="UP000070107">
    <property type="component" value="Unassembled WGS sequence"/>
</dbReference>
<comment type="cofactor">
    <cofactor evidence="1">
        <name>(R)-lipoate</name>
        <dbReference type="ChEBI" id="CHEBI:83088"/>
    </cofactor>
</comment>
<dbReference type="Pfam" id="PF00364">
    <property type="entry name" value="Biotin_lipoyl"/>
    <property type="match status" value="1"/>
</dbReference>
<dbReference type="SUPFAM" id="SSF47005">
    <property type="entry name" value="Peripheral subunit-binding domain of 2-oxo acid dehydrogenase complex"/>
    <property type="match status" value="1"/>
</dbReference>
<dbReference type="InterPro" id="IPR045257">
    <property type="entry name" value="E2/Pdx1"/>
</dbReference>
<dbReference type="InterPro" id="IPR003016">
    <property type="entry name" value="2-oxoA_DH_lipoyl-BS"/>
</dbReference>
<dbReference type="Gene3D" id="4.10.320.10">
    <property type="entry name" value="E3-binding domain"/>
    <property type="match status" value="1"/>
</dbReference>
<dbReference type="InterPro" id="IPR004167">
    <property type="entry name" value="PSBD"/>
</dbReference>
<dbReference type="Gene3D" id="2.40.50.100">
    <property type="match status" value="1"/>
</dbReference>